<dbReference type="RefSeq" id="WP_188692837.1">
    <property type="nucleotide sequence ID" value="NZ_BMIR01000008.1"/>
</dbReference>
<evidence type="ECO:0000256" key="1">
    <source>
        <dbReference type="SAM" id="MobiDB-lite"/>
    </source>
</evidence>
<comment type="caution">
    <text evidence="4">The sequence shown here is derived from an EMBL/GenBank/DDBJ whole genome shotgun (WGS) entry which is preliminary data.</text>
</comment>
<dbReference type="InterPro" id="IPR027954">
    <property type="entry name" value="Transcobalamin-like_C"/>
</dbReference>
<accession>A0A8J2YH50</accession>
<sequence length="262" mass="28470">MKFIKKYVMRLLVVITVSLLATACAQDQVAPLNTPKLDHGQIEQSSKSGQDTSHDQHQAAKQQKTQPTEQEKKPSEAQKQATDQATNIKSAQRIESKTKSAHPEPSKKKRSKDSSEQQGAQKNASAVEKKATSAVKKSTKKTSVPSPPQENKEATARLTITGYQGKAILSSQPVTIQDKDTCLSMAERVLKAKGIPISVRGSGATAYVEGIANQFEFDHGPNSGWLVEKNGEELTHSVGATTVQPGDQIVWKYTTDYKRNGG</sequence>
<evidence type="ECO:0000313" key="5">
    <source>
        <dbReference type="Proteomes" id="UP000628775"/>
    </source>
</evidence>
<organism evidence="4 5">
    <name type="scientific">Pullulanibacillus camelliae</name>
    <dbReference type="NCBI Taxonomy" id="1707096"/>
    <lineage>
        <taxon>Bacteria</taxon>
        <taxon>Bacillati</taxon>
        <taxon>Bacillota</taxon>
        <taxon>Bacilli</taxon>
        <taxon>Bacillales</taxon>
        <taxon>Sporolactobacillaceae</taxon>
        <taxon>Pullulanibacillus</taxon>
    </lineage>
</organism>
<name>A0A8J2YH50_9BACL</name>
<protein>
    <recommendedName>
        <fullName evidence="3">Transcobalamin-like C-terminal domain-containing protein</fullName>
    </recommendedName>
</protein>
<feature type="compositionally biased region" description="Polar residues" evidence="1">
    <location>
        <begin position="42"/>
        <end position="51"/>
    </location>
</feature>
<feature type="compositionally biased region" description="Polar residues" evidence="1">
    <location>
        <begin position="77"/>
        <end position="90"/>
    </location>
</feature>
<dbReference type="Pfam" id="PF14478">
    <property type="entry name" value="DUF4430"/>
    <property type="match status" value="1"/>
</dbReference>
<evidence type="ECO:0000256" key="2">
    <source>
        <dbReference type="SAM" id="SignalP"/>
    </source>
</evidence>
<feature type="region of interest" description="Disordered" evidence="1">
    <location>
        <begin position="33"/>
        <end position="154"/>
    </location>
</feature>
<dbReference type="AlphaFoldDB" id="A0A8J2YH50"/>
<feature type="domain" description="Transcobalamin-like C-terminal" evidence="3">
    <location>
        <begin position="189"/>
        <end position="254"/>
    </location>
</feature>
<gene>
    <name evidence="4" type="ORF">GCM10011391_19430</name>
</gene>
<evidence type="ECO:0000313" key="4">
    <source>
        <dbReference type="EMBL" id="GGE40762.1"/>
    </source>
</evidence>
<feature type="compositionally biased region" description="Low complexity" evidence="1">
    <location>
        <begin position="59"/>
        <end position="68"/>
    </location>
</feature>
<feature type="signal peptide" evidence="2">
    <location>
        <begin position="1"/>
        <end position="25"/>
    </location>
</feature>
<dbReference type="EMBL" id="BMIR01000008">
    <property type="protein sequence ID" value="GGE40762.1"/>
    <property type="molecule type" value="Genomic_DNA"/>
</dbReference>
<dbReference type="Proteomes" id="UP000628775">
    <property type="component" value="Unassembled WGS sequence"/>
</dbReference>
<reference evidence="4" key="2">
    <citation type="submission" date="2020-09" db="EMBL/GenBank/DDBJ databases">
        <authorList>
            <person name="Sun Q."/>
            <person name="Zhou Y."/>
        </authorList>
    </citation>
    <scope>NUCLEOTIDE SEQUENCE</scope>
    <source>
        <strain evidence="4">CGMCC 1.15371</strain>
    </source>
</reference>
<feature type="compositionally biased region" description="Low complexity" evidence="1">
    <location>
        <begin position="132"/>
        <end position="144"/>
    </location>
</feature>
<evidence type="ECO:0000259" key="3">
    <source>
        <dbReference type="Pfam" id="PF14478"/>
    </source>
</evidence>
<dbReference type="PROSITE" id="PS51257">
    <property type="entry name" value="PROKAR_LIPOPROTEIN"/>
    <property type="match status" value="1"/>
</dbReference>
<proteinExistence type="predicted"/>
<dbReference type="Gene3D" id="2.170.130.30">
    <property type="match status" value="1"/>
</dbReference>
<reference evidence="4" key="1">
    <citation type="journal article" date="2014" name="Int. J. Syst. Evol. Microbiol.">
        <title>Complete genome sequence of Corynebacterium casei LMG S-19264T (=DSM 44701T), isolated from a smear-ripened cheese.</title>
        <authorList>
            <consortium name="US DOE Joint Genome Institute (JGI-PGF)"/>
            <person name="Walter F."/>
            <person name="Albersmeier A."/>
            <person name="Kalinowski J."/>
            <person name="Ruckert C."/>
        </authorList>
    </citation>
    <scope>NUCLEOTIDE SEQUENCE</scope>
    <source>
        <strain evidence="4">CGMCC 1.15371</strain>
    </source>
</reference>
<feature type="chain" id="PRO_5035146122" description="Transcobalamin-like C-terminal domain-containing protein" evidence="2">
    <location>
        <begin position="26"/>
        <end position="262"/>
    </location>
</feature>
<keyword evidence="2" id="KW-0732">Signal</keyword>
<keyword evidence="5" id="KW-1185">Reference proteome</keyword>
<feature type="compositionally biased region" description="Basic and acidic residues" evidence="1">
    <location>
        <begin position="92"/>
        <end position="106"/>
    </location>
</feature>